<sequence length="71" mass="7900">MEHSRNGPTFHPLQGTDIKAQIQLPTVHSPNTHVPLPVPGQTHRRTRMQDAPTGLRAPPASPPRREPLCDR</sequence>
<protein>
    <submittedName>
        <fullName evidence="1">Uncharacterized protein</fullName>
    </submittedName>
</protein>
<name>A0ACB1MJ28_RANTA</name>
<feature type="non-terminal residue" evidence="1">
    <location>
        <position position="71"/>
    </location>
</feature>
<reference evidence="1" key="1">
    <citation type="submission" date="2025-03" db="EMBL/GenBank/DDBJ databases">
        <authorList>
            <consortium name="ELIXIR-Norway"/>
            <consortium name="Elixir Norway"/>
        </authorList>
    </citation>
    <scope>NUCLEOTIDE SEQUENCE</scope>
</reference>
<dbReference type="EMBL" id="OZ243562">
    <property type="protein sequence ID" value="CAN0498708.1"/>
    <property type="molecule type" value="Genomic_DNA"/>
</dbReference>
<accession>A0ACB1MJ28</accession>
<evidence type="ECO:0000313" key="2">
    <source>
        <dbReference type="Proteomes" id="UP001162501"/>
    </source>
</evidence>
<proteinExistence type="predicted"/>
<gene>
    <name evidence="1" type="ORF">MRATA1EN22A_LOCUS22107</name>
</gene>
<organism evidence="1 2">
    <name type="scientific">Rangifer tarandus platyrhynchus</name>
    <name type="common">Svalbard reindeer</name>
    <dbReference type="NCBI Taxonomy" id="3082113"/>
    <lineage>
        <taxon>Eukaryota</taxon>
        <taxon>Metazoa</taxon>
        <taxon>Chordata</taxon>
        <taxon>Craniata</taxon>
        <taxon>Vertebrata</taxon>
        <taxon>Euteleostomi</taxon>
        <taxon>Mammalia</taxon>
        <taxon>Eutheria</taxon>
        <taxon>Laurasiatheria</taxon>
        <taxon>Artiodactyla</taxon>
        <taxon>Ruminantia</taxon>
        <taxon>Pecora</taxon>
        <taxon>Cervidae</taxon>
        <taxon>Odocoileinae</taxon>
        <taxon>Rangifer</taxon>
    </lineage>
</organism>
<evidence type="ECO:0000313" key="1">
    <source>
        <dbReference type="EMBL" id="CAN0498708.1"/>
    </source>
</evidence>
<dbReference type="Proteomes" id="UP001162501">
    <property type="component" value="Chromosome 34"/>
</dbReference>